<keyword evidence="2" id="KW-1185">Reference proteome</keyword>
<accession>A0A7D9DN37</accession>
<evidence type="ECO:0000313" key="2">
    <source>
        <dbReference type="Proteomes" id="UP001152795"/>
    </source>
</evidence>
<dbReference type="AlphaFoldDB" id="A0A7D9DN37"/>
<proteinExistence type="predicted"/>
<evidence type="ECO:0000313" key="1">
    <source>
        <dbReference type="EMBL" id="CAB3989670.1"/>
    </source>
</evidence>
<name>A0A7D9DN37_PARCT</name>
<dbReference type="Pfam" id="PF14291">
    <property type="entry name" value="DUF4371"/>
    <property type="match status" value="1"/>
</dbReference>
<comment type="caution">
    <text evidence="1">The sequence shown here is derived from an EMBL/GenBank/DDBJ whole genome shotgun (WGS) entry which is preliminary data.</text>
</comment>
<dbReference type="EMBL" id="CACRXK020001532">
    <property type="protein sequence ID" value="CAB3989670.1"/>
    <property type="molecule type" value="Genomic_DNA"/>
</dbReference>
<organism evidence="1 2">
    <name type="scientific">Paramuricea clavata</name>
    <name type="common">Red gorgonian</name>
    <name type="synonym">Violescent sea-whip</name>
    <dbReference type="NCBI Taxonomy" id="317549"/>
    <lineage>
        <taxon>Eukaryota</taxon>
        <taxon>Metazoa</taxon>
        <taxon>Cnidaria</taxon>
        <taxon>Anthozoa</taxon>
        <taxon>Octocorallia</taxon>
        <taxon>Malacalcyonacea</taxon>
        <taxon>Plexauridae</taxon>
        <taxon>Paramuricea</taxon>
    </lineage>
</organism>
<dbReference type="InterPro" id="IPR025398">
    <property type="entry name" value="DUF4371"/>
</dbReference>
<sequence length="715" mass="82148">MICCLRLRSITISDSKRPSQPKLLKYPVNKSINPKTKKTKSFSSSWYSRFPWLEYSVERDAALCYCCRNFTANKANSAGASAFTTTGYRNWANALDKDKGFLQHERSELHKNSYSNWMTWQKVQEGSEINIIQRLCPDRATVASENREYLRHLLKYVLWFTTNELAMRGDDESDESKNPGKWITFIKLQLEMNPTFRELHNKVTKSKSTDYTSKTSVNGFIEIIADSVRKVICSQIKDAGMFSALIDESKDTAKREEFALAVRHFARKVVERFYDLRHLESFDARTIMNVTKEIVANIIQSSEGSIVVSLGADGASVMSGEFGGVAELLRSEHFHWLIYIHCTAHRINLLVNDLIKDSNLAVDVMKTINSLYSFLNIPKVRMVYEAMHQELFPKSQIKHLVQQIEIRWGCKFEAVDLMTDKPQVILATLVRVTQNPDVHDPKHVEQASGFYHKLISGKFIISLITLKAYLAEMFYLSKELQSEEINWTDVQYEIERVKQSISTMDDDKLRTEASIYSEKIGIPFNNLELELPIHATRSAATNNAVSRTEKTIKDLNSYMKQKIKEEFKVRFEEKNIEIMRALEALDASKENYLEIEALDYLIDHFDCLNVNRSILAIEISRAKMDFRMGLPISEKRSENLMKLITLKNTIATTTATVERSFSGMNRVCSKLRSRTTANRLGDLLCISLNKDLANELDVEVLIDNWAAKSNRRINV</sequence>
<dbReference type="Proteomes" id="UP001152795">
    <property type="component" value="Unassembled WGS sequence"/>
</dbReference>
<dbReference type="InterPro" id="IPR012337">
    <property type="entry name" value="RNaseH-like_sf"/>
</dbReference>
<dbReference type="PANTHER" id="PTHR45749">
    <property type="match status" value="1"/>
</dbReference>
<reference evidence="1" key="1">
    <citation type="submission" date="2020-04" db="EMBL/GenBank/DDBJ databases">
        <authorList>
            <person name="Alioto T."/>
            <person name="Alioto T."/>
            <person name="Gomez Garrido J."/>
        </authorList>
    </citation>
    <scope>NUCLEOTIDE SEQUENCE</scope>
    <source>
        <strain evidence="1">A484AB</strain>
    </source>
</reference>
<dbReference type="SMART" id="SM00597">
    <property type="entry name" value="ZnF_TTF"/>
    <property type="match status" value="1"/>
</dbReference>
<gene>
    <name evidence="1" type="ORF">PACLA_8A001768</name>
</gene>
<protein>
    <submittedName>
        <fullName evidence="1">Zinc finger MYM-type 1-like</fullName>
    </submittedName>
</protein>
<dbReference type="SUPFAM" id="SSF53098">
    <property type="entry name" value="Ribonuclease H-like"/>
    <property type="match status" value="1"/>
</dbReference>
<dbReference type="PANTHER" id="PTHR45749:SF37">
    <property type="entry name" value="OS05G0311600 PROTEIN"/>
    <property type="match status" value="1"/>
</dbReference>
<dbReference type="InterPro" id="IPR006580">
    <property type="entry name" value="Znf_TTF"/>
</dbReference>